<keyword evidence="4" id="KW-0548">Nucleotidyltransferase</keyword>
<feature type="domain" description="PAS" evidence="1">
    <location>
        <begin position="133"/>
        <end position="181"/>
    </location>
</feature>
<evidence type="ECO:0000313" key="4">
    <source>
        <dbReference type="EMBL" id="MFD1033016.1"/>
    </source>
</evidence>
<organism evidence="4 5">
    <name type="scientific">Metaplanococcus flavidus</name>
    <dbReference type="NCBI Taxonomy" id="569883"/>
    <lineage>
        <taxon>Bacteria</taxon>
        <taxon>Bacillati</taxon>
        <taxon>Bacillota</taxon>
        <taxon>Bacilli</taxon>
        <taxon>Bacillales</taxon>
        <taxon>Caryophanaceae</taxon>
        <taxon>Metaplanococcus</taxon>
    </lineage>
</organism>
<feature type="domain" description="PAS" evidence="1">
    <location>
        <begin position="256"/>
        <end position="319"/>
    </location>
</feature>
<dbReference type="PROSITE" id="PS50887">
    <property type="entry name" value="GGDEF"/>
    <property type="match status" value="1"/>
</dbReference>
<dbReference type="InterPro" id="IPR035965">
    <property type="entry name" value="PAS-like_dom_sf"/>
</dbReference>
<dbReference type="InterPro" id="IPR013767">
    <property type="entry name" value="PAS_fold"/>
</dbReference>
<accession>A0ABW3LHY0</accession>
<dbReference type="Gene3D" id="3.30.70.270">
    <property type="match status" value="1"/>
</dbReference>
<evidence type="ECO:0000313" key="5">
    <source>
        <dbReference type="Proteomes" id="UP001597109"/>
    </source>
</evidence>
<dbReference type="NCBIfam" id="TIGR00254">
    <property type="entry name" value="GGDEF"/>
    <property type="match status" value="1"/>
</dbReference>
<dbReference type="InterPro" id="IPR029787">
    <property type="entry name" value="Nucleotide_cyclase"/>
</dbReference>
<dbReference type="RefSeq" id="WP_379083417.1">
    <property type="nucleotide sequence ID" value="NZ_JBHTKI010000051.1"/>
</dbReference>
<feature type="domain" description="PAC" evidence="2">
    <location>
        <begin position="335"/>
        <end position="387"/>
    </location>
</feature>
<dbReference type="PANTHER" id="PTHR44757">
    <property type="entry name" value="DIGUANYLATE CYCLASE DGCP"/>
    <property type="match status" value="1"/>
</dbReference>
<dbReference type="InterPro" id="IPR052155">
    <property type="entry name" value="Biofilm_reg_signaling"/>
</dbReference>
<dbReference type="Pfam" id="PF00990">
    <property type="entry name" value="GGDEF"/>
    <property type="match status" value="1"/>
</dbReference>
<reference evidence="5" key="1">
    <citation type="journal article" date="2019" name="Int. J. Syst. Evol. Microbiol.">
        <title>The Global Catalogue of Microorganisms (GCM) 10K type strain sequencing project: providing services to taxonomists for standard genome sequencing and annotation.</title>
        <authorList>
            <consortium name="The Broad Institute Genomics Platform"/>
            <consortium name="The Broad Institute Genome Sequencing Center for Infectious Disease"/>
            <person name="Wu L."/>
            <person name="Ma J."/>
        </authorList>
    </citation>
    <scope>NUCLEOTIDE SEQUENCE [LARGE SCALE GENOMIC DNA]</scope>
    <source>
        <strain evidence="5">CCUG 56756</strain>
    </source>
</reference>
<dbReference type="PROSITE" id="PS50112">
    <property type="entry name" value="PAS"/>
    <property type="match status" value="2"/>
</dbReference>
<evidence type="ECO:0000259" key="1">
    <source>
        <dbReference type="PROSITE" id="PS50112"/>
    </source>
</evidence>
<evidence type="ECO:0000259" key="2">
    <source>
        <dbReference type="PROSITE" id="PS50113"/>
    </source>
</evidence>
<keyword evidence="4" id="KW-0808">Transferase</keyword>
<dbReference type="EMBL" id="JBHTKI010000051">
    <property type="protein sequence ID" value="MFD1033016.1"/>
    <property type="molecule type" value="Genomic_DNA"/>
</dbReference>
<dbReference type="Pfam" id="PF00989">
    <property type="entry name" value="PAS"/>
    <property type="match status" value="1"/>
</dbReference>
<dbReference type="EC" id="2.7.7.65" evidence="4"/>
<dbReference type="InterPro" id="IPR000700">
    <property type="entry name" value="PAS-assoc_C"/>
</dbReference>
<dbReference type="SUPFAM" id="SSF55785">
    <property type="entry name" value="PYP-like sensor domain (PAS domain)"/>
    <property type="match status" value="2"/>
</dbReference>
<dbReference type="PROSITE" id="PS50113">
    <property type="entry name" value="PAC"/>
    <property type="match status" value="1"/>
</dbReference>
<sequence length="561" mass="64164">MPKEKSDFMRGPFTKEQLDLLYGNSEDLVFFMRQAGDTYVYEYVNAICHVTFKQELTGSTVDEKMPVPVAVEIKKQYRIAESQNTVHRYRDYNLFSKNNVANETEITKLFHEGCLYFLVISKNVSMQKTIEEDYLFYQSLVQNSVDPMIMITSDFTIIDMNPAYETIFGISKQQWSGNSFMKLPLNSQEFLSRVFHEIGTVEKGNRISSFITSPRMMAEKDRKFSVSFSPVEEGGVIRAFQIVYRKLTDEIQLKEELQKTENILESYKDALNYAALVAIWEPSGTVMFVNDNFKGTTGYEKSELQGTNISTIGRAVIPDAYYDSIRDIILNGTIWRGEIKSLKKNGEFFWVDATIIPLKVEGGRIYQILAIMFDITDRKKLEEKLHFMAYHDSLTRLPNRQLMLQEFASLKEQAVKQHSCIALLYIDGDDFKSINDNFGHNIGDEFISSFGQALAESIGPADMAARIGGDEFVISVPGLNHEKAGMQIKSLIRKIHQKLAEGWRINGHHFAPTASIGISLFPENGKNFEELLKKADSALYESKKLGRNQIHFYSEEVLRNQ</sequence>
<dbReference type="InterPro" id="IPR000014">
    <property type="entry name" value="PAS"/>
</dbReference>
<dbReference type="Pfam" id="PF13426">
    <property type="entry name" value="PAS_9"/>
    <property type="match status" value="1"/>
</dbReference>
<dbReference type="NCBIfam" id="TIGR00229">
    <property type="entry name" value="sensory_box"/>
    <property type="match status" value="2"/>
</dbReference>
<gene>
    <name evidence="4" type="ORF">ACFQ1X_16425</name>
</gene>
<dbReference type="CDD" id="cd00130">
    <property type="entry name" value="PAS"/>
    <property type="match status" value="2"/>
</dbReference>
<dbReference type="SMART" id="SM00086">
    <property type="entry name" value="PAC"/>
    <property type="match status" value="1"/>
</dbReference>
<feature type="domain" description="GGDEF" evidence="3">
    <location>
        <begin position="419"/>
        <end position="555"/>
    </location>
</feature>
<keyword evidence="5" id="KW-1185">Reference proteome</keyword>
<name>A0ABW3LHY0_9BACL</name>
<dbReference type="Proteomes" id="UP001597109">
    <property type="component" value="Unassembled WGS sequence"/>
</dbReference>
<dbReference type="InterPro" id="IPR001610">
    <property type="entry name" value="PAC"/>
</dbReference>
<dbReference type="InterPro" id="IPR000160">
    <property type="entry name" value="GGDEF_dom"/>
</dbReference>
<protein>
    <submittedName>
        <fullName evidence="4">Diguanylate cyclase domain-containing protein</fullName>
        <ecNumber evidence="4">2.7.7.65</ecNumber>
    </submittedName>
</protein>
<dbReference type="SMART" id="SM00267">
    <property type="entry name" value="GGDEF"/>
    <property type="match status" value="1"/>
</dbReference>
<dbReference type="Gene3D" id="3.30.450.20">
    <property type="entry name" value="PAS domain"/>
    <property type="match status" value="2"/>
</dbReference>
<evidence type="ECO:0000259" key="3">
    <source>
        <dbReference type="PROSITE" id="PS50887"/>
    </source>
</evidence>
<dbReference type="SUPFAM" id="SSF55073">
    <property type="entry name" value="Nucleotide cyclase"/>
    <property type="match status" value="1"/>
</dbReference>
<comment type="caution">
    <text evidence="4">The sequence shown here is derived from an EMBL/GenBank/DDBJ whole genome shotgun (WGS) entry which is preliminary data.</text>
</comment>
<dbReference type="CDD" id="cd01949">
    <property type="entry name" value="GGDEF"/>
    <property type="match status" value="1"/>
</dbReference>
<dbReference type="SMART" id="SM00091">
    <property type="entry name" value="PAS"/>
    <property type="match status" value="2"/>
</dbReference>
<dbReference type="InterPro" id="IPR043128">
    <property type="entry name" value="Rev_trsase/Diguanyl_cyclase"/>
</dbReference>
<dbReference type="PANTHER" id="PTHR44757:SF2">
    <property type="entry name" value="BIOFILM ARCHITECTURE MAINTENANCE PROTEIN MBAA"/>
    <property type="match status" value="1"/>
</dbReference>
<dbReference type="GO" id="GO:0052621">
    <property type="term" value="F:diguanylate cyclase activity"/>
    <property type="evidence" value="ECO:0007669"/>
    <property type="project" value="UniProtKB-EC"/>
</dbReference>
<proteinExistence type="predicted"/>